<evidence type="ECO:0008006" key="5">
    <source>
        <dbReference type="Google" id="ProtNLM"/>
    </source>
</evidence>
<evidence type="ECO:0000256" key="2">
    <source>
        <dbReference type="SAM" id="SignalP"/>
    </source>
</evidence>
<dbReference type="PANTHER" id="PTHR37487:SF2">
    <property type="entry name" value="EXPRESSED PROTEIN"/>
    <property type="match status" value="1"/>
</dbReference>
<feature type="signal peptide" evidence="2">
    <location>
        <begin position="1"/>
        <end position="18"/>
    </location>
</feature>
<dbReference type="STRING" id="1051891.A0A0C3QTM1"/>
<reference evidence="4" key="2">
    <citation type="submission" date="2015-01" db="EMBL/GenBank/DDBJ databases">
        <title>Evolutionary Origins and Diversification of the Mycorrhizal Mutualists.</title>
        <authorList>
            <consortium name="DOE Joint Genome Institute"/>
            <consortium name="Mycorrhizal Genomics Consortium"/>
            <person name="Kohler A."/>
            <person name="Kuo A."/>
            <person name="Nagy L.G."/>
            <person name="Floudas D."/>
            <person name="Copeland A."/>
            <person name="Barry K.W."/>
            <person name="Cichocki N."/>
            <person name="Veneault-Fourrey C."/>
            <person name="LaButti K."/>
            <person name="Lindquist E.A."/>
            <person name="Lipzen A."/>
            <person name="Lundell T."/>
            <person name="Morin E."/>
            <person name="Murat C."/>
            <person name="Riley R."/>
            <person name="Ohm R."/>
            <person name="Sun H."/>
            <person name="Tunlid A."/>
            <person name="Henrissat B."/>
            <person name="Grigoriev I.V."/>
            <person name="Hibbett D.S."/>
            <person name="Martin F."/>
        </authorList>
    </citation>
    <scope>NUCLEOTIDE SEQUENCE [LARGE SCALE GENOMIC DNA]</scope>
    <source>
        <strain evidence="4">MUT 4182</strain>
    </source>
</reference>
<feature type="region of interest" description="Disordered" evidence="1">
    <location>
        <begin position="126"/>
        <end position="164"/>
    </location>
</feature>
<gene>
    <name evidence="3" type="ORF">M407DRAFT_241712</name>
</gene>
<feature type="compositionally biased region" description="Low complexity" evidence="1">
    <location>
        <begin position="126"/>
        <end position="135"/>
    </location>
</feature>
<dbReference type="OrthoDB" id="3362246at2759"/>
<dbReference type="AlphaFoldDB" id="A0A0C3QTM1"/>
<dbReference type="PANTHER" id="PTHR37487">
    <property type="entry name" value="CHROMOSOME 1, WHOLE GENOME SHOTGUN SEQUENCE"/>
    <property type="match status" value="1"/>
</dbReference>
<keyword evidence="2" id="KW-0732">Signal</keyword>
<dbReference type="EMBL" id="KN822961">
    <property type="protein sequence ID" value="KIO31609.1"/>
    <property type="molecule type" value="Genomic_DNA"/>
</dbReference>
<feature type="chain" id="PRO_5002168610" description="Fibronectin type-III domain-containing protein" evidence="2">
    <location>
        <begin position="19"/>
        <end position="164"/>
    </location>
</feature>
<proteinExistence type="predicted"/>
<evidence type="ECO:0000256" key="1">
    <source>
        <dbReference type="SAM" id="MobiDB-lite"/>
    </source>
</evidence>
<name>A0A0C3QTM1_9AGAM</name>
<sequence length="164" mass="16399">MQLFSLFVTLAAAVGAFAQAVADPSINTPVGVMQCLPTQLTFSGTAPPFVITVVPEGQTGAAPLVTVGTTSDTALTWVANLPPNVNYTLVIRDALGRINGSAPFLIYPNTSSPTPTCSVVAYTPAPSSAAPAPASSAPPPSSAPAPASSPAFTPAPAIRGRVVV</sequence>
<evidence type="ECO:0000313" key="3">
    <source>
        <dbReference type="EMBL" id="KIO31609.1"/>
    </source>
</evidence>
<organism evidence="3 4">
    <name type="scientific">Tulasnella calospora MUT 4182</name>
    <dbReference type="NCBI Taxonomy" id="1051891"/>
    <lineage>
        <taxon>Eukaryota</taxon>
        <taxon>Fungi</taxon>
        <taxon>Dikarya</taxon>
        <taxon>Basidiomycota</taxon>
        <taxon>Agaricomycotina</taxon>
        <taxon>Agaricomycetes</taxon>
        <taxon>Cantharellales</taxon>
        <taxon>Tulasnellaceae</taxon>
        <taxon>Tulasnella</taxon>
    </lineage>
</organism>
<reference evidence="3 4" key="1">
    <citation type="submission" date="2014-04" db="EMBL/GenBank/DDBJ databases">
        <authorList>
            <consortium name="DOE Joint Genome Institute"/>
            <person name="Kuo A."/>
            <person name="Girlanda M."/>
            <person name="Perotto S."/>
            <person name="Kohler A."/>
            <person name="Nagy L.G."/>
            <person name="Floudas D."/>
            <person name="Copeland A."/>
            <person name="Barry K.W."/>
            <person name="Cichocki N."/>
            <person name="Veneault-Fourrey C."/>
            <person name="LaButti K."/>
            <person name="Lindquist E.A."/>
            <person name="Lipzen A."/>
            <person name="Lundell T."/>
            <person name="Morin E."/>
            <person name="Murat C."/>
            <person name="Sun H."/>
            <person name="Tunlid A."/>
            <person name="Henrissat B."/>
            <person name="Grigoriev I.V."/>
            <person name="Hibbett D.S."/>
            <person name="Martin F."/>
            <person name="Nordberg H.P."/>
            <person name="Cantor M.N."/>
            <person name="Hua S.X."/>
        </authorList>
    </citation>
    <scope>NUCLEOTIDE SEQUENCE [LARGE SCALE GENOMIC DNA]</scope>
    <source>
        <strain evidence="3 4">MUT 4182</strain>
    </source>
</reference>
<dbReference type="HOGENOM" id="CLU_063099_4_0_1"/>
<dbReference type="Proteomes" id="UP000054248">
    <property type="component" value="Unassembled WGS sequence"/>
</dbReference>
<accession>A0A0C3QTM1</accession>
<keyword evidence="4" id="KW-1185">Reference proteome</keyword>
<protein>
    <recommendedName>
        <fullName evidence="5">Fibronectin type-III domain-containing protein</fullName>
    </recommendedName>
</protein>
<evidence type="ECO:0000313" key="4">
    <source>
        <dbReference type="Proteomes" id="UP000054248"/>
    </source>
</evidence>
<feature type="compositionally biased region" description="Low complexity" evidence="1">
    <location>
        <begin position="144"/>
        <end position="157"/>
    </location>
</feature>